<dbReference type="AlphaFoldDB" id="D8KBH1"/>
<dbReference type="EMBL" id="CP002086">
    <property type="protein sequence ID" value="ADJ29618.1"/>
    <property type="molecule type" value="Genomic_DNA"/>
</dbReference>
<dbReference type="RefSeq" id="WP_013221683.1">
    <property type="nucleotide sequence ID" value="NC_014315.1"/>
</dbReference>
<sequence length="53" mass="5944">MKRWMSPCGEQEIPGILQDLDKLRFSNAENALMINISGQPVKQIGALLGRLFD</sequence>
<dbReference type="Proteomes" id="UP000000393">
    <property type="component" value="Chromosome"/>
</dbReference>
<reference evidence="1 2" key="1">
    <citation type="submission" date="2010-06" db="EMBL/GenBank/DDBJ databases">
        <title>Complete sequence of chromosome of Nitrosococcus watsoni C-113.</title>
        <authorList>
            <consortium name="US DOE Joint Genome Institute"/>
            <person name="Lucas S."/>
            <person name="Copeland A."/>
            <person name="Lapidus A."/>
            <person name="Cheng J.-F."/>
            <person name="Bruce D."/>
            <person name="Goodwin L."/>
            <person name="Pitluck S."/>
            <person name="Malfatti S.A."/>
            <person name="Chain P.S.G."/>
            <person name="Land M."/>
            <person name="Hauser L."/>
            <person name="Kyrpides N."/>
            <person name="Ivanova N."/>
            <person name="Cambell M.A."/>
            <person name="Heidelberg J.F."/>
            <person name="Klotz M.G."/>
            <person name="Woyke T."/>
        </authorList>
    </citation>
    <scope>NUCLEOTIDE SEQUENCE [LARGE SCALE GENOMIC DNA]</scope>
    <source>
        <strain evidence="1 2">C-113</strain>
    </source>
</reference>
<keyword evidence="2" id="KW-1185">Reference proteome</keyword>
<proteinExistence type="predicted"/>
<organism evidence="1 2">
    <name type="scientific">Nitrosococcus watsoni (strain C-113)</name>
    <dbReference type="NCBI Taxonomy" id="105559"/>
    <lineage>
        <taxon>Bacteria</taxon>
        <taxon>Pseudomonadati</taxon>
        <taxon>Pseudomonadota</taxon>
        <taxon>Gammaproteobacteria</taxon>
        <taxon>Chromatiales</taxon>
        <taxon>Chromatiaceae</taxon>
        <taxon>Nitrosococcus</taxon>
    </lineage>
</organism>
<evidence type="ECO:0000313" key="2">
    <source>
        <dbReference type="Proteomes" id="UP000000393"/>
    </source>
</evidence>
<evidence type="ECO:0000313" key="1">
    <source>
        <dbReference type="EMBL" id="ADJ29618.1"/>
    </source>
</evidence>
<protein>
    <submittedName>
        <fullName evidence="1">Uncharacterized protein</fullName>
    </submittedName>
</protein>
<dbReference type="KEGG" id="nwa:Nwat_2872"/>
<dbReference type="HOGENOM" id="CLU_3063984_0_0_6"/>
<name>D8KBH1_NITWC</name>
<dbReference type="STRING" id="105559.Nwat_2872"/>
<accession>D8KBH1</accession>
<gene>
    <name evidence="1" type="ordered locus">Nwat_2872</name>
</gene>
<dbReference type="OrthoDB" id="9255845at2"/>